<gene>
    <name evidence="1" type="ordered locus">MK0063</name>
</gene>
<keyword evidence="2" id="KW-1185">Reference proteome</keyword>
<evidence type="ECO:0000313" key="2">
    <source>
        <dbReference type="Proteomes" id="UP000001826"/>
    </source>
</evidence>
<sequence>MMLPEHIICASCGKRVGRKRTPPECPYCGEKKFVRMDPEERLGKGPEWWKEAERERRVRERL</sequence>
<evidence type="ECO:0000313" key="1">
    <source>
        <dbReference type="EMBL" id="AAM01280.1"/>
    </source>
</evidence>
<proteinExistence type="predicted"/>
<dbReference type="EnsemblBacteria" id="AAM01280">
    <property type="protein sequence ID" value="AAM01280"/>
    <property type="gene ID" value="MK0063"/>
</dbReference>
<dbReference type="PaxDb" id="190192-MK0063"/>
<dbReference type="AlphaFoldDB" id="Q8TZ76"/>
<dbReference type="KEGG" id="mka:MK0063"/>
<dbReference type="SUPFAM" id="SSF57802">
    <property type="entry name" value="Rubredoxin-like"/>
    <property type="match status" value="1"/>
</dbReference>
<dbReference type="STRING" id="190192.MK0063"/>
<accession>Q8TZ76</accession>
<dbReference type="Proteomes" id="UP000001826">
    <property type="component" value="Chromosome"/>
</dbReference>
<organism evidence="1 2">
    <name type="scientific">Methanopyrus kandleri (strain AV19 / DSM 6324 / JCM 9639 / NBRC 100938)</name>
    <dbReference type="NCBI Taxonomy" id="190192"/>
    <lineage>
        <taxon>Archaea</taxon>
        <taxon>Methanobacteriati</taxon>
        <taxon>Methanobacteriota</taxon>
        <taxon>Methanomada group</taxon>
        <taxon>Methanopyri</taxon>
        <taxon>Methanopyrales</taxon>
        <taxon>Methanopyraceae</taxon>
        <taxon>Methanopyrus</taxon>
    </lineage>
</organism>
<dbReference type="HOGENOM" id="CLU_2893258_0_0_2"/>
<name>Q8TZ76_METKA</name>
<protein>
    <submittedName>
        <fullName evidence="1">Zn-ribbon containing protein</fullName>
    </submittedName>
</protein>
<dbReference type="EMBL" id="AE009439">
    <property type="protein sequence ID" value="AAM01280.1"/>
    <property type="molecule type" value="Genomic_DNA"/>
</dbReference>
<reference evidence="1 2" key="1">
    <citation type="journal article" date="2002" name="Proc. Natl. Acad. Sci. U.S.A.">
        <title>The complete genome of hyperthermophile Methanopyrus kandleri AV19 and monophyly of archaeal methanogens.</title>
        <authorList>
            <person name="Slesarev A.I."/>
            <person name="Mezhevaya K.V."/>
            <person name="Makarova K.S."/>
            <person name="Polushin N.N."/>
            <person name="Shcherbinina O.V."/>
            <person name="Shakhova V.V."/>
            <person name="Belova G.I."/>
            <person name="Aravind L."/>
            <person name="Natale D.A."/>
            <person name="Rogozin I.B."/>
            <person name="Tatusov R.L."/>
            <person name="Wolf Y.I."/>
            <person name="Stetter K.O."/>
            <person name="Malykh A.G."/>
            <person name="Koonin E.V."/>
            <person name="Kozyavkin S.A."/>
        </authorList>
    </citation>
    <scope>NUCLEOTIDE SEQUENCE [LARGE SCALE GENOMIC DNA]</scope>
    <source>
        <strain evidence="2">AV19 / DSM 6324 / JCM 9639 / NBRC 100938</strain>
    </source>
</reference>
<dbReference type="InParanoid" id="Q8TZ76"/>